<sequence length="206" mass="22156">MRLTPFEWRVVTAYRAARGQGCRAVAAVCAGQLRLDRHVLAALIEYATDVGSPGVGAFGLRAAATGPCCLHLDADPSLLGYLVHRLSAADLGPEERCAGVRGRPDRLELRTRDGHGRIVFHLDAAGVHALGEWERDLALVHGGDRSTCRTEPLRPGVTRQGGGLADDVPASRELRRLLSRLPAVPRAHEASMPVRIEADSVGHSRM</sequence>
<reference evidence="2" key="1">
    <citation type="submission" date="2023-07" db="EMBL/GenBank/DDBJ databases">
        <title>Whole genome shotgun sequence of Streptomyces nojiriensis NBRC 13794.</title>
        <authorList>
            <person name="Komaki H."/>
            <person name="Tamura T."/>
        </authorList>
    </citation>
    <scope>NUCLEOTIDE SEQUENCE [LARGE SCALE GENOMIC DNA]</scope>
    <source>
        <strain evidence="2">NBRC 13794</strain>
    </source>
</reference>
<dbReference type="GeneID" id="95590899"/>
<name>A0ABQ3SX21_9ACTN</name>
<dbReference type="Proteomes" id="UP000613974">
    <property type="component" value="Unassembled WGS sequence"/>
</dbReference>
<evidence type="ECO:0000313" key="1">
    <source>
        <dbReference type="EMBL" id="GHI72670.1"/>
    </source>
</evidence>
<organism evidence="1 2">
    <name type="scientific">Streptomyces nojiriensis</name>
    <dbReference type="NCBI Taxonomy" id="66374"/>
    <lineage>
        <taxon>Bacteria</taxon>
        <taxon>Bacillati</taxon>
        <taxon>Actinomycetota</taxon>
        <taxon>Actinomycetes</taxon>
        <taxon>Kitasatosporales</taxon>
        <taxon>Streptomycetaceae</taxon>
        <taxon>Streptomyces</taxon>
    </lineage>
</organism>
<dbReference type="EMBL" id="BNEC01000005">
    <property type="protein sequence ID" value="GHI72670.1"/>
    <property type="molecule type" value="Genomic_DNA"/>
</dbReference>
<gene>
    <name evidence="1" type="ORF">Snoj_65880</name>
</gene>
<keyword evidence="2" id="KW-1185">Reference proteome</keyword>
<proteinExistence type="predicted"/>
<comment type="caution">
    <text evidence="1">The sequence shown here is derived from an EMBL/GenBank/DDBJ whole genome shotgun (WGS) entry which is preliminary data.</text>
</comment>
<protein>
    <submittedName>
        <fullName evidence="1">Uncharacterized protein</fullName>
    </submittedName>
</protein>
<accession>A0ABQ3SX21</accession>
<evidence type="ECO:0000313" key="2">
    <source>
        <dbReference type="Proteomes" id="UP000613974"/>
    </source>
</evidence>
<dbReference type="RefSeq" id="WP_189735030.1">
    <property type="nucleotide sequence ID" value="NZ_BMRL01000003.1"/>
</dbReference>